<evidence type="ECO:0000256" key="4">
    <source>
        <dbReference type="ARBA" id="ARBA00022833"/>
    </source>
</evidence>
<keyword evidence="2" id="KW-0808">Transferase</keyword>
<evidence type="ECO:0000313" key="5">
    <source>
        <dbReference type="EMBL" id="AYV23966.1"/>
    </source>
</evidence>
<evidence type="ECO:0000256" key="2">
    <source>
        <dbReference type="ARBA" id="ARBA00022679"/>
    </source>
</evidence>
<gene>
    <name evidence="5" type="ORF">ECB94_22085</name>
</gene>
<dbReference type="Pfam" id="PF05853">
    <property type="entry name" value="BKACE"/>
    <property type="match status" value="1"/>
</dbReference>
<reference evidence="5 6" key="1">
    <citation type="submission" date="2018-11" db="EMBL/GenBank/DDBJ databases">
        <title>Complete Genome Sequence of Vbrio mediterranei 117-T6: a Potential Pathogen Bacteria Isolated from the Conchocelis of Pyropia.</title>
        <authorList>
            <person name="Liu Q."/>
        </authorList>
    </citation>
    <scope>NUCLEOTIDE SEQUENCE [LARGE SCALE GENOMIC DNA]</scope>
    <source>
        <strain evidence="5 6">117-T6</strain>
    </source>
</reference>
<dbReference type="GeneID" id="64088005"/>
<dbReference type="Proteomes" id="UP000279760">
    <property type="component" value="Chromosome 2"/>
</dbReference>
<accession>A0A3G4VGN3</accession>
<name>A0A3G4VGN3_9VIBR</name>
<evidence type="ECO:0000256" key="1">
    <source>
        <dbReference type="ARBA" id="ARBA00001947"/>
    </source>
</evidence>
<dbReference type="PANTHER" id="PTHR37418">
    <property type="entry name" value="3-KETO-5-AMINOHEXANOATE CLEAVAGE ENZYME-RELATED"/>
    <property type="match status" value="1"/>
</dbReference>
<dbReference type="GO" id="GO:0043720">
    <property type="term" value="F:3-keto-5-aminohexanoate cleavage activity"/>
    <property type="evidence" value="ECO:0007669"/>
    <property type="project" value="InterPro"/>
</dbReference>
<organism evidence="5 6">
    <name type="scientific">Vibrio mediterranei</name>
    <dbReference type="NCBI Taxonomy" id="689"/>
    <lineage>
        <taxon>Bacteria</taxon>
        <taxon>Pseudomonadati</taxon>
        <taxon>Pseudomonadota</taxon>
        <taxon>Gammaproteobacteria</taxon>
        <taxon>Vibrionales</taxon>
        <taxon>Vibrionaceae</taxon>
        <taxon>Vibrio</taxon>
    </lineage>
</organism>
<dbReference type="PANTHER" id="PTHR37418:SF2">
    <property type="entry name" value="3-KETO-5-AMINOHEXANOATE CLEAVAGE ENZYME"/>
    <property type="match status" value="1"/>
</dbReference>
<dbReference type="EMBL" id="CP033578">
    <property type="protein sequence ID" value="AYV23966.1"/>
    <property type="molecule type" value="Genomic_DNA"/>
</dbReference>
<sequence>MSNLTMPSQSAIIVAPNGARKTQKDHPALPVTRGEIIQDVIACRSAGAAMVHLHARNEKGLHSLDVADNLPLYNELKDAVGDSIMVQLTTEAVGQYQPEQQRQLIKAVKPEAASFALSELIPNDEHLSESAEFFHWVAQQGIIAQYILYSADDLDRYFRLIDQKVLPDHDHHLLLVLGRYKQGQVATPQDLVPFLSCRLFELRHRWAVCAFGQFEHNCLTAAMLMGADVRVGFENNHYDNQGAIATNNASLVNQLCKTSAALNIDLLSATEFRNSLAIRQ</sequence>
<keyword evidence="4" id="KW-0862">Zinc</keyword>
<proteinExistence type="predicted"/>
<protein>
    <submittedName>
        <fullName evidence="5">3-keto-5-aminohexanoate cleavage protein</fullName>
    </submittedName>
</protein>
<evidence type="ECO:0000256" key="3">
    <source>
        <dbReference type="ARBA" id="ARBA00022723"/>
    </source>
</evidence>
<dbReference type="RefSeq" id="WP_006070072.1">
    <property type="nucleotide sequence ID" value="NZ_CP033578.1"/>
</dbReference>
<dbReference type="InterPro" id="IPR013785">
    <property type="entry name" value="Aldolase_TIM"/>
</dbReference>
<keyword evidence="3" id="KW-0479">Metal-binding</keyword>
<dbReference type="GO" id="GO:0046872">
    <property type="term" value="F:metal ion binding"/>
    <property type="evidence" value="ECO:0007669"/>
    <property type="project" value="UniProtKB-KW"/>
</dbReference>
<dbReference type="AlphaFoldDB" id="A0A3G4VGN3"/>
<comment type="cofactor">
    <cofactor evidence="1">
        <name>Zn(2+)</name>
        <dbReference type="ChEBI" id="CHEBI:29105"/>
    </cofactor>
</comment>
<evidence type="ECO:0000313" key="6">
    <source>
        <dbReference type="Proteomes" id="UP000279760"/>
    </source>
</evidence>
<dbReference type="Gene3D" id="3.20.20.70">
    <property type="entry name" value="Aldolase class I"/>
    <property type="match status" value="1"/>
</dbReference>
<dbReference type="InterPro" id="IPR008567">
    <property type="entry name" value="BKACE"/>
</dbReference>